<feature type="domain" description="LysM" evidence="1">
    <location>
        <begin position="45"/>
        <end position="93"/>
    </location>
</feature>
<dbReference type="AlphaFoldDB" id="A0A4R2KQG7"/>
<dbReference type="EMBL" id="SLWX01000016">
    <property type="protein sequence ID" value="TCO73169.1"/>
    <property type="molecule type" value="Genomic_DNA"/>
</dbReference>
<name>A0A4R2KQG7_9GAMM</name>
<comment type="caution">
    <text evidence="2">The sequence shown here is derived from an EMBL/GenBank/DDBJ whole genome shotgun (WGS) entry which is preliminary data.</text>
</comment>
<dbReference type="PANTHER" id="PTHR34700:SF4">
    <property type="entry name" value="PHAGE-LIKE ELEMENT PBSX PROTEIN XKDP"/>
    <property type="match status" value="1"/>
</dbReference>
<dbReference type="Gene3D" id="3.10.350.10">
    <property type="entry name" value="LysM domain"/>
    <property type="match status" value="1"/>
</dbReference>
<accession>A0A4R2KQG7</accession>
<evidence type="ECO:0000313" key="3">
    <source>
        <dbReference type="Proteomes" id="UP000294980"/>
    </source>
</evidence>
<gene>
    <name evidence="2" type="ORF">EV688_1165</name>
</gene>
<dbReference type="InterPro" id="IPR036779">
    <property type="entry name" value="LysM_dom_sf"/>
</dbReference>
<evidence type="ECO:0000313" key="2">
    <source>
        <dbReference type="EMBL" id="TCO73169.1"/>
    </source>
</evidence>
<keyword evidence="3" id="KW-1185">Reference proteome</keyword>
<dbReference type="PROSITE" id="PS51782">
    <property type="entry name" value="LYSM"/>
    <property type="match status" value="1"/>
</dbReference>
<dbReference type="Pfam" id="PF01476">
    <property type="entry name" value="LysM"/>
    <property type="match status" value="1"/>
</dbReference>
<dbReference type="CDD" id="cd00118">
    <property type="entry name" value="LysM"/>
    <property type="match status" value="1"/>
</dbReference>
<dbReference type="InterPro" id="IPR018392">
    <property type="entry name" value="LysM"/>
</dbReference>
<dbReference type="SMART" id="SM00257">
    <property type="entry name" value="LysM"/>
    <property type="match status" value="1"/>
</dbReference>
<dbReference type="SUPFAM" id="SSF54106">
    <property type="entry name" value="LysM domain"/>
    <property type="match status" value="1"/>
</dbReference>
<proteinExistence type="predicted"/>
<organism evidence="2 3">
    <name type="scientific">Chromatocurvus halotolerans</name>
    <dbReference type="NCBI Taxonomy" id="1132028"/>
    <lineage>
        <taxon>Bacteria</taxon>
        <taxon>Pseudomonadati</taxon>
        <taxon>Pseudomonadota</taxon>
        <taxon>Gammaproteobacteria</taxon>
        <taxon>Cellvibrionales</taxon>
        <taxon>Halieaceae</taxon>
        <taxon>Chromatocurvus</taxon>
    </lineage>
</organism>
<sequence length="355" mass="39150">MMSMQQQGLSSIHSRALRCAVAVIGLSMLLALPALSLEVREGAPDTYVVKKGDTLWGIAGMYLEQPWRWPELWDVNPQIDNPHLIFPGDRLTLSWVEGEPRLGVQRSRDVTLTPKMRVSPLDLAIPMIPLDEIGAFLRRHRILSADDINQSAYIVAAAQSHLVSGAGDTVYGRGRFPDDEPTYGIFRAGEIYRDPVTQEVLGYQAQDIGNAQLLGSNRADVVELEVTRVTEEVRIADRLLPPEERILDATFQPRAPDQEIRNGYMIAVDGGVSQIGTMDIVVLNRGARDGLEIGHVLAIYQAGELVFDEVAGDNVRLPDSRAGLCMVFEVAEKASYAVVLKADRALKVMDKVKNP</sequence>
<reference evidence="2 3" key="1">
    <citation type="submission" date="2019-03" db="EMBL/GenBank/DDBJ databases">
        <title>Genomic Encyclopedia of Type Strains, Phase IV (KMG-IV): sequencing the most valuable type-strain genomes for metagenomic binning, comparative biology and taxonomic classification.</title>
        <authorList>
            <person name="Goeker M."/>
        </authorList>
    </citation>
    <scope>NUCLEOTIDE SEQUENCE [LARGE SCALE GENOMIC DNA]</scope>
    <source>
        <strain evidence="2 3">DSM 23344</strain>
    </source>
</reference>
<evidence type="ECO:0000259" key="1">
    <source>
        <dbReference type="PROSITE" id="PS51782"/>
    </source>
</evidence>
<dbReference type="Proteomes" id="UP000294980">
    <property type="component" value="Unassembled WGS sequence"/>
</dbReference>
<dbReference type="PANTHER" id="PTHR34700">
    <property type="entry name" value="POTASSIUM BINDING PROTEIN KBP"/>
    <property type="match status" value="1"/>
</dbReference>
<protein>
    <submittedName>
        <fullName evidence="2">LysM domain-containing protein</fullName>
    </submittedName>
</protein>
<dbReference type="InterPro" id="IPR052196">
    <property type="entry name" value="Bact_Kbp"/>
</dbReference>
<dbReference type="OrthoDB" id="9765158at2"/>